<dbReference type="InterPro" id="IPR005835">
    <property type="entry name" value="NTP_transferase_dom"/>
</dbReference>
<name>A0A0D2LSZ3_9CHLO</name>
<protein>
    <recommendedName>
        <fullName evidence="6">Translation initiation factor eIF2B subunit gamma</fullName>
    </recommendedName>
    <alternativeName>
        <fullName evidence="7">eIF2B GDP-GTP exchange factor subunit gamma</fullName>
    </alternativeName>
</protein>
<dbReference type="GO" id="GO:0002183">
    <property type="term" value="P:cytoplasmic translational initiation"/>
    <property type="evidence" value="ECO:0007669"/>
    <property type="project" value="TreeGrafter"/>
</dbReference>
<dbReference type="OrthoDB" id="10250549at2759"/>
<keyword evidence="3" id="KW-0963">Cytoplasm</keyword>
<keyword evidence="5" id="KW-0648">Protein biosynthesis</keyword>
<dbReference type="RefSeq" id="XP_013893754.1">
    <property type="nucleotide sequence ID" value="XM_014038300.1"/>
</dbReference>
<dbReference type="PANTHER" id="PTHR45989:SF1">
    <property type="entry name" value="TRANSLATION INITIATION FACTOR EIF-2B SUBUNIT GAMMA"/>
    <property type="match status" value="1"/>
</dbReference>
<dbReference type="GO" id="GO:0003743">
    <property type="term" value="F:translation initiation factor activity"/>
    <property type="evidence" value="ECO:0007669"/>
    <property type="project" value="UniProtKB-KW"/>
</dbReference>
<evidence type="ECO:0000256" key="9">
    <source>
        <dbReference type="ARBA" id="ARBA00046432"/>
    </source>
</evidence>
<comment type="subunit">
    <text evidence="9">Component of the translation initiation factor 2B (eIF2B) complex which is a heterodecamer of two sets of five different subunits: alpha, beta, gamma, delta and epsilon. Subunits alpha, beta and delta comprise a regulatory subcomplex and subunits epsilon and gamma comprise a catalytic subcomplex. Within the complex, the hexameric regulatory complex resides at the center, with the two heterodimeric catalytic subcomplexes bound on opposite sides.</text>
</comment>
<accession>A0A0D2LSZ3</accession>
<keyword evidence="12" id="KW-1185">Reference proteome</keyword>
<dbReference type="GO" id="GO:0005829">
    <property type="term" value="C:cytosol"/>
    <property type="evidence" value="ECO:0007669"/>
    <property type="project" value="UniProtKB-SubCell"/>
</dbReference>
<dbReference type="GO" id="GO:0005085">
    <property type="term" value="F:guanyl-nucleotide exchange factor activity"/>
    <property type="evidence" value="ECO:0007669"/>
    <property type="project" value="TreeGrafter"/>
</dbReference>
<evidence type="ECO:0000256" key="6">
    <source>
        <dbReference type="ARBA" id="ARBA00044196"/>
    </source>
</evidence>
<evidence type="ECO:0000256" key="4">
    <source>
        <dbReference type="ARBA" id="ARBA00022540"/>
    </source>
</evidence>
<dbReference type="Gene3D" id="3.90.550.10">
    <property type="entry name" value="Spore Coat Polysaccharide Biosynthesis Protein SpsA, Chain A"/>
    <property type="match status" value="1"/>
</dbReference>
<dbReference type="PANTHER" id="PTHR45989">
    <property type="entry name" value="TRANSLATION INITIATION FACTOR EIF-2B SUBUNIT GAMMA"/>
    <property type="match status" value="1"/>
</dbReference>
<evidence type="ECO:0000313" key="12">
    <source>
        <dbReference type="Proteomes" id="UP000054498"/>
    </source>
</evidence>
<feature type="domain" description="Nucleotidyl transferase" evidence="10">
    <location>
        <begin position="7"/>
        <end position="151"/>
    </location>
</feature>
<comment type="subcellular location">
    <subcellularLocation>
        <location evidence="1">Cytoplasm</location>
        <location evidence="1">Cytosol</location>
    </subcellularLocation>
</comment>
<sequence length="184" mass="18495">MDPFMEVVILAGGECKRLYPLTSGGVVKALLPVGNRPLISFPLRHLAEAGIKSAIVVAIGEAVASSISTYLQQQAAAGGVACRVLTVGEECDTGDALRAVSQHLDPKAAGVVVYSGDLICDAPLGAMLVSHQLSGALATVLVGARRVSPTTETKPGKAPKVWRAAGATPGGAGAAVAARGMSLA</sequence>
<dbReference type="AlphaFoldDB" id="A0A0D2LSZ3"/>
<dbReference type="Pfam" id="PF00483">
    <property type="entry name" value="NTP_transferase"/>
    <property type="match status" value="1"/>
</dbReference>
<evidence type="ECO:0000256" key="7">
    <source>
        <dbReference type="ARBA" id="ARBA00044229"/>
    </source>
</evidence>
<dbReference type="GO" id="GO:0005851">
    <property type="term" value="C:eukaryotic translation initiation factor 2B complex"/>
    <property type="evidence" value="ECO:0007669"/>
    <property type="project" value="TreeGrafter"/>
</dbReference>
<comment type="function">
    <text evidence="8">Acts as a component of the translation initiation factor 2B (eIF2B) complex, which catalyzes the exchange of GDP for GTP on the eukaryotic initiation factor 2 (eIF2) complex gamma subunit. Its guanine nucleotide exchange factor activity is repressed when bound to eIF2 complex phosphorylated on the alpha subunit, thereby limiting the amount of methionyl-initiator methionine tRNA available to the ribosome and consequently global translation is repressed.</text>
</comment>
<comment type="similarity">
    <text evidence="2">Belongs to the eIF-2B gamma/epsilon subunits family.</text>
</comment>
<gene>
    <name evidence="11" type="ORF">MNEG_13227</name>
</gene>
<dbReference type="SUPFAM" id="SSF53448">
    <property type="entry name" value="Nucleotide-diphospho-sugar transferases"/>
    <property type="match status" value="1"/>
</dbReference>
<evidence type="ECO:0000259" key="10">
    <source>
        <dbReference type="Pfam" id="PF00483"/>
    </source>
</evidence>
<keyword evidence="4 11" id="KW-0396">Initiation factor</keyword>
<dbReference type="InterPro" id="IPR029044">
    <property type="entry name" value="Nucleotide-diphossugar_trans"/>
</dbReference>
<proteinExistence type="inferred from homology"/>
<dbReference type="STRING" id="145388.A0A0D2LSZ3"/>
<reference evidence="11 12" key="1">
    <citation type="journal article" date="2013" name="BMC Genomics">
        <title>Reconstruction of the lipid metabolism for the microalga Monoraphidium neglectum from its genome sequence reveals characteristics suitable for biofuel production.</title>
        <authorList>
            <person name="Bogen C."/>
            <person name="Al-Dilaimi A."/>
            <person name="Albersmeier A."/>
            <person name="Wichmann J."/>
            <person name="Grundmann M."/>
            <person name="Rupp O."/>
            <person name="Lauersen K.J."/>
            <person name="Blifernez-Klassen O."/>
            <person name="Kalinowski J."/>
            <person name="Goesmann A."/>
            <person name="Mussgnug J.H."/>
            <person name="Kruse O."/>
        </authorList>
    </citation>
    <scope>NUCLEOTIDE SEQUENCE [LARGE SCALE GENOMIC DNA]</scope>
    <source>
        <strain evidence="11 12">SAG 48.87</strain>
    </source>
</reference>
<evidence type="ECO:0000256" key="8">
    <source>
        <dbReference type="ARBA" id="ARBA00045373"/>
    </source>
</evidence>
<dbReference type="EMBL" id="KK103921">
    <property type="protein sequence ID" value="KIY94734.1"/>
    <property type="molecule type" value="Genomic_DNA"/>
</dbReference>
<organism evidence="11 12">
    <name type="scientific">Monoraphidium neglectum</name>
    <dbReference type="NCBI Taxonomy" id="145388"/>
    <lineage>
        <taxon>Eukaryota</taxon>
        <taxon>Viridiplantae</taxon>
        <taxon>Chlorophyta</taxon>
        <taxon>core chlorophytes</taxon>
        <taxon>Chlorophyceae</taxon>
        <taxon>CS clade</taxon>
        <taxon>Sphaeropleales</taxon>
        <taxon>Selenastraceae</taxon>
        <taxon>Monoraphidium</taxon>
    </lineage>
</organism>
<evidence type="ECO:0000256" key="5">
    <source>
        <dbReference type="ARBA" id="ARBA00022917"/>
    </source>
</evidence>
<dbReference type="InterPro" id="IPR051960">
    <property type="entry name" value="eIF2B_gamma"/>
</dbReference>
<dbReference type="GeneID" id="25730668"/>
<evidence type="ECO:0000256" key="3">
    <source>
        <dbReference type="ARBA" id="ARBA00022490"/>
    </source>
</evidence>
<evidence type="ECO:0000256" key="2">
    <source>
        <dbReference type="ARBA" id="ARBA00007878"/>
    </source>
</evidence>
<dbReference type="Proteomes" id="UP000054498">
    <property type="component" value="Unassembled WGS sequence"/>
</dbReference>
<evidence type="ECO:0000256" key="1">
    <source>
        <dbReference type="ARBA" id="ARBA00004514"/>
    </source>
</evidence>
<dbReference type="KEGG" id="mng:MNEG_13227"/>
<evidence type="ECO:0000313" key="11">
    <source>
        <dbReference type="EMBL" id="KIY94734.1"/>
    </source>
</evidence>